<organism evidence="6 7">
    <name type="scientific">Methylomarinum roseum</name>
    <dbReference type="NCBI Taxonomy" id="3067653"/>
    <lineage>
        <taxon>Bacteria</taxon>
        <taxon>Pseudomonadati</taxon>
        <taxon>Pseudomonadota</taxon>
        <taxon>Gammaproteobacteria</taxon>
        <taxon>Methylococcales</taxon>
        <taxon>Methylococcaceae</taxon>
        <taxon>Methylomarinum</taxon>
    </lineage>
</organism>
<dbReference type="InterPro" id="IPR036396">
    <property type="entry name" value="Cyt_P450_sf"/>
</dbReference>
<dbReference type="GO" id="GO:0005506">
    <property type="term" value="F:iron ion binding"/>
    <property type="evidence" value="ECO:0007669"/>
    <property type="project" value="InterPro"/>
</dbReference>
<keyword evidence="2 5" id="KW-0349">Heme</keyword>
<dbReference type="PRINTS" id="PR00385">
    <property type="entry name" value="P450"/>
</dbReference>
<name>A0AAU7NRT5_9GAMM</name>
<dbReference type="Pfam" id="PF13459">
    <property type="entry name" value="Fer4_15"/>
    <property type="match status" value="1"/>
</dbReference>
<dbReference type="RefSeq" id="WP_349431354.1">
    <property type="nucleotide sequence ID" value="NZ_CP157743.1"/>
</dbReference>
<keyword evidence="7" id="KW-1185">Reference proteome</keyword>
<comment type="cofactor">
    <cofactor evidence="5">
        <name>heme</name>
        <dbReference type="ChEBI" id="CHEBI:30413"/>
    </cofactor>
</comment>
<evidence type="ECO:0000313" key="6">
    <source>
        <dbReference type="EMBL" id="XBS19717.1"/>
    </source>
</evidence>
<dbReference type="SUPFAM" id="SSF48264">
    <property type="entry name" value="Cytochrome P450"/>
    <property type="match status" value="1"/>
</dbReference>
<evidence type="ECO:0000256" key="1">
    <source>
        <dbReference type="ARBA" id="ARBA00010617"/>
    </source>
</evidence>
<dbReference type="CDD" id="cd11042">
    <property type="entry name" value="CYP51-like"/>
    <property type="match status" value="1"/>
</dbReference>
<dbReference type="Gene3D" id="3.30.70.20">
    <property type="match status" value="1"/>
</dbReference>
<evidence type="ECO:0000256" key="4">
    <source>
        <dbReference type="ARBA" id="ARBA00023004"/>
    </source>
</evidence>
<keyword evidence="4 5" id="KW-0408">Iron</keyword>
<protein>
    <submittedName>
        <fullName evidence="6">Cytochrome P450</fullName>
    </submittedName>
</protein>
<dbReference type="SUPFAM" id="SSF54862">
    <property type="entry name" value="4Fe-4S ferredoxins"/>
    <property type="match status" value="1"/>
</dbReference>
<dbReference type="InterPro" id="IPR050529">
    <property type="entry name" value="CYP450_sterol_14alpha_dmase"/>
</dbReference>
<dbReference type="GO" id="GO:0004497">
    <property type="term" value="F:monooxygenase activity"/>
    <property type="evidence" value="ECO:0007669"/>
    <property type="project" value="InterPro"/>
</dbReference>
<dbReference type="EMBL" id="CP157743">
    <property type="protein sequence ID" value="XBS19717.1"/>
    <property type="molecule type" value="Genomic_DNA"/>
</dbReference>
<reference evidence="6 7" key="1">
    <citation type="journal article" date="2024" name="Microbiology">
        <title>Methylomarinum rosea sp. nov., a novel halophilic methanotrophic bacterium from the hypersaline Lake Elton.</title>
        <authorList>
            <person name="Suleimanov R.Z."/>
            <person name="Oshkin I.Y."/>
            <person name="Danilova O.V."/>
            <person name="Suzina N.E."/>
            <person name="Dedysh S.N."/>
        </authorList>
    </citation>
    <scope>NUCLEOTIDE SEQUENCE [LARGE SCALE GENOMIC DNA]</scope>
    <source>
        <strain evidence="6 7">Ch1-1</strain>
    </source>
</reference>
<dbReference type="InterPro" id="IPR002403">
    <property type="entry name" value="Cyt_P450_E_grp-IV"/>
</dbReference>
<evidence type="ECO:0000256" key="3">
    <source>
        <dbReference type="ARBA" id="ARBA00022723"/>
    </source>
</evidence>
<gene>
    <name evidence="6" type="ORF">Q9L42_015320</name>
</gene>
<dbReference type="PANTHER" id="PTHR24304:SF2">
    <property type="entry name" value="24-HYDROXYCHOLESTEROL 7-ALPHA-HYDROXYLASE"/>
    <property type="match status" value="1"/>
</dbReference>
<dbReference type="GO" id="GO:0016705">
    <property type="term" value="F:oxidoreductase activity, acting on paired donors, with incorporation or reduction of molecular oxygen"/>
    <property type="evidence" value="ECO:0007669"/>
    <property type="project" value="InterPro"/>
</dbReference>
<dbReference type="KEGG" id="mech:Q9L42_015320"/>
<evidence type="ECO:0000256" key="5">
    <source>
        <dbReference type="PIRSR" id="PIRSR602403-1"/>
    </source>
</evidence>
<evidence type="ECO:0000313" key="7">
    <source>
        <dbReference type="Proteomes" id="UP001225378"/>
    </source>
</evidence>
<dbReference type="InterPro" id="IPR001128">
    <property type="entry name" value="Cyt_P450"/>
</dbReference>
<evidence type="ECO:0000256" key="2">
    <source>
        <dbReference type="ARBA" id="ARBA00022617"/>
    </source>
</evidence>
<comment type="similarity">
    <text evidence="1">Belongs to the cytochrome P450 family.</text>
</comment>
<dbReference type="Gene3D" id="1.10.630.10">
    <property type="entry name" value="Cytochrome P450"/>
    <property type="match status" value="1"/>
</dbReference>
<feature type="binding site" description="axial binding residue" evidence="5">
    <location>
        <position position="401"/>
    </location>
    <ligand>
        <name>heme</name>
        <dbReference type="ChEBI" id="CHEBI:30413"/>
    </ligand>
    <ligandPart>
        <name>Fe</name>
        <dbReference type="ChEBI" id="CHEBI:18248"/>
    </ligandPart>
</feature>
<dbReference type="GO" id="GO:0020037">
    <property type="term" value="F:heme binding"/>
    <property type="evidence" value="ECO:0007669"/>
    <property type="project" value="InterPro"/>
</dbReference>
<accession>A0AAU7NRT5</accession>
<dbReference type="Pfam" id="PF00067">
    <property type="entry name" value="p450"/>
    <property type="match status" value="1"/>
</dbReference>
<keyword evidence="3 5" id="KW-0479">Metal-binding</keyword>
<dbReference type="AlphaFoldDB" id="A0AAU7NRT5"/>
<sequence length="547" mass="62218">MTKKTHDKTVLMGKSPPKMAGALPLLGHMLEFGKNPFAYMMKLRNTLGEIGEFRMFHQQMVLLTGPEASEAFFRAPDAQLDQSQAYKIMTPIFGKGVVFDAPPHKKDQQLKMLMPVLRDQPMRGYARVIVREVEQMIADWGDSGEIDLLEFMKELTIYTSSHCLLGDEFRYELNEEFARIYHDLEQGVNPLAFVFPYLPLPVFRRRDKARARLQELVTAIIDKRARKAEKSEDAFQMLIDARYDDGTRLSAHEITGMLIGTIFAGHHTTAGTAAWTLLELARRPEYLDAVLQELDGNFGAEGEVTFQSLREIPVLENVIKEVLRLHPPLIFLIRKVVQDFHFKDYTVKAGKYVCASPRVSHRIAGVFPDPEKFDPDRYTEARQEDARPFSWIAFGGGKHKCSGNAFAMLQLKAIFCILLRRYTFELIDDKDSYQDDFTQMVVQPQSPCRVRYVKRSPIADAQSGAALADNQQSQATTTPGFRIMLDRELCQGHATCMTEAPELFRVDDAGHVTVLQENPSSELLKKARQAEKYCPTQAIKIELNNRT</sequence>
<dbReference type="PRINTS" id="PR00465">
    <property type="entry name" value="EP450IV"/>
</dbReference>
<dbReference type="Proteomes" id="UP001225378">
    <property type="component" value="Chromosome"/>
</dbReference>
<dbReference type="PANTHER" id="PTHR24304">
    <property type="entry name" value="CYTOCHROME P450 FAMILY 7"/>
    <property type="match status" value="1"/>
</dbReference>
<proteinExistence type="inferred from homology"/>